<dbReference type="GO" id="GO:0015031">
    <property type="term" value="P:protein transport"/>
    <property type="evidence" value="ECO:0007669"/>
    <property type="project" value="UniProtKB-KW"/>
</dbReference>
<dbReference type="SUPFAM" id="SSF161098">
    <property type="entry name" value="MetI-like"/>
    <property type="match status" value="1"/>
</dbReference>
<evidence type="ECO:0000256" key="7">
    <source>
        <dbReference type="ARBA" id="ARBA00022989"/>
    </source>
</evidence>
<dbReference type="Pfam" id="PF00528">
    <property type="entry name" value="BPD_transp_1"/>
    <property type="match status" value="1"/>
</dbReference>
<dbReference type="AlphaFoldDB" id="A0A5A5TCU5"/>
<evidence type="ECO:0000256" key="9">
    <source>
        <dbReference type="ARBA" id="ARBA00024202"/>
    </source>
</evidence>
<feature type="transmembrane region" description="Helical" evidence="10">
    <location>
        <begin position="251"/>
        <end position="272"/>
    </location>
</feature>
<evidence type="ECO:0000313" key="14">
    <source>
        <dbReference type="Proteomes" id="UP000322530"/>
    </source>
</evidence>
<feature type="transmembrane region" description="Helical" evidence="10">
    <location>
        <begin position="303"/>
        <end position="324"/>
    </location>
</feature>
<dbReference type="PANTHER" id="PTHR43386:SF24">
    <property type="entry name" value="OLIGOPEPTIDE TRANSPORT SYSTEM PERMEASE PROTEIN AMID"/>
    <property type="match status" value="1"/>
</dbReference>
<dbReference type="GO" id="GO:0015833">
    <property type="term" value="P:peptide transport"/>
    <property type="evidence" value="ECO:0007669"/>
    <property type="project" value="UniProtKB-KW"/>
</dbReference>
<dbReference type="GO" id="GO:0005886">
    <property type="term" value="C:plasma membrane"/>
    <property type="evidence" value="ECO:0007669"/>
    <property type="project" value="UniProtKB-SubCell"/>
</dbReference>
<dbReference type="GO" id="GO:0055085">
    <property type="term" value="P:transmembrane transport"/>
    <property type="evidence" value="ECO:0007669"/>
    <property type="project" value="InterPro"/>
</dbReference>
<keyword evidence="4 10" id="KW-0812">Transmembrane</keyword>
<evidence type="ECO:0000313" key="13">
    <source>
        <dbReference type="EMBL" id="GCF09167.1"/>
    </source>
</evidence>
<keyword evidence="8 10" id="KW-0472">Membrane</keyword>
<organism evidence="13 14">
    <name type="scientific">Dictyobacter arantiisoli</name>
    <dbReference type="NCBI Taxonomy" id="2014874"/>
    <lineage>
        <taxon>Bacteria</taxon>
        <taxon>Bacillati</taxon>
        <taxon>Chloroflexota</taxon>
        <taxon>Ktedonobacteria</taxon>
        <taxon>Ktedonobacterales</taxon>
        <taxon>Dictyobacteraceae</taxon>
        <taxon>Dictyobacter</taxon>
    </lineage>
</organism>
<dbReference type="Pfam" id="PF12911">
    <property type="entry name" value="OppC_N"/>
    <property type="match status" value="1"/>
</dbReference>
<dbReference type="CDD" id="cd06261">
    <property type="entry name" value="TM_PBP2"/>
    <property type="match status" value="1"/>
</dbReference>
<dbReference type="Gene3D" id="1.10.3720.10">
    <property type="entry name" value="MetI-like"/>
    <property type="match status" value="1"/>
</dbReference>
<evidence type="ECO:0000256" key="11">
    <source>
        <dbReference type="SAM" id="MobiDB-lite"/>
    </source>
</evidence>
<feature type="transmembrane region" description="Helical" evidence="10">
    <location>
        <begin position="211"/>
        <end position="231"/>
    </location>
</feature>
<dbReference type="Proteomes" id="UP000322530">
    <property type="component" value="Unassembled WGS sequence"/>
</dbReference>
<evidence type="ECO:0000256" key="5">
    <source>
        <dbReference type="ARBA" id="ARBA00022856"/>
    </source>
</evidence>
<evidence type="ECO:0000256" key="8">
    <source>
        <dbReference type="ARBA" id="ARBA00023136"/>
    </source>
</evidence>
<dbReference type="PANTHER" id="PTHR43386">
    <property type="entry name" value="OLIGOPEPTIDE TRANSPORT SYSTEM PERMEASE PROTEIN APPC"/>
    <property type="match status" value="1"/>
</dbReference>
<keyword evidence="3" id="KW-1003">Cell membrane</keyword>
<feature type="transmembrane region" description="Helical" evidence="10">
    <location>
        <begin position="361"/>
        <end position="382"/>
    </location>
</feature>
<dbReference type="RefSeq" id="WP_235932576.1">
    <property type="nucleotide sequence ID" value="NZ_BIXY01000037.1"/>
</dbReference>
<dbReference type="InterPro" id="IPR025966">
    <property type="entry name" value="OppC_N"/>
</dbReference>
<feature type="transmembrane region" description="Helical" evidence="10">
    <location>
        <begin position="92"/>
        <end position="113"/>
    </location>
</feature>
<keyword evidence="7 10" id="KW-1133">Transmembrane helix</keyword>
<evidence type="ECO:0000256" key="2">
    <source>
        <dbReference type="ARBA" id="ARBA00022448"/>
    </source>
</evidence>
<comment type="caution">
    <text evidence="13">The sequence shown here is derived from an EMBL/GenBank/DDBJ whole genome shotgun (WGS) entry which is preliminary data.</text>
</comment>
<evidence type="ECO:0000256" key="3">
    <source>
        <dbReference type="ARBA" id="ARBA00022475"/>
    </source>
</evidence>
<evidence type="ECO:0000256" key="4">
    <source>
        <dbReference type="ARBA" id="ARBA00022692"/>
    </source>
</evidence>
<feature type="domain" description="ABC transmembrane type-1" evidence="12">
    <location>
        <begin position="172"/>
        <end position="379"/>
    </location>
</feature>
<comment type="similarity">
    <text evidence="9">Belongs to the binding-protein-dependent transport system permease family. OppBC subfamily.</text>
</comment>
<feature type="region of interest" description="Disordered" evidence="11">
    <location>
        <begin position="1"/>
        <end position="24"/>
    </location>
</feature>
<evidence type="ECO:0000259" key="12">
    <source>
        <dbReference type="PROSITE" id="PS50928"/>
    </source>
</evidence>
<dbReference type="InterPro" id="IPR050366">
    <property type="entry name" value="BP-dependent_transpt_permease"/>
</dbReference>
<name>A0A5A5TCU5_9CHLR</name>
<protein>
    <submittedName>
        <fullName evidence="13">Glutathione ABC transporter permease GsiD</fullName>
    </submittedName>
</protein>
<dbReference type="PROSITE" id="PS50928">
    <property type="entry name" value="ABC_TM1"/>
    <property type="match status" value="1"/>
</dbReference>
<sequence length="392" mass="42711">MDTHDRNADNASEFITPSTNAVQPEQELDYLPGQPEQELDYLPEQPESDKASLIIEAAELTPDVVIDHKKQAKKPLTPFQESLQRFRRDKRAIVSLVMITLIVVIALFGPFIYQHIGGPYTSGVNSKVIGPGAYHTFDHQELDRTDELPSAQYWLGTDGLGRDIFARMMQGMLISIIVAVAVEVVNVVLGILIGVLAGYYGGWIDQFLARLADLLFAFPGLLFVILVAGILGSWADDNLSKIPVMGANGNARLLLVSMALAFTAWPLMARYVRGQTMQLREQQFVEAAKTSGTRDSTIILRHIVPNLFSIVMVASTLDISGTIVGEAGISYLGLGVQPPGSSLGLMISDASASLEAYPWELLVPALTLVIIVLSFSFIGDGLRDAFDPHSKD</sequence>
<dbReference type="InterPro" id="IPR000515">
    <property type="entry name" value="MetI-like"/>
</dbReference>
<comment type="subcellular location">
    <subcellularLocation>
        <location evidence="1 10">Cell membrane</location>
        <topology evidence="1 10">Multi-pass membrane protein</topology>
    </subcellularLocation>
</comment>
<keyword evidence="2 10" id="KW-0813">Transport</keyword>
<keyword evidence="5" id="KW-0571">Peptide transport</keyword>
<dbReference type="InterPro" id="IPR035906">
    <property type="entry name" value="MetI-like_sf"/>
</dbReference>
<feature type="transmembrane region" description="Helical" evidence="10">
    <location>
        <begin position="172"/>
        <end position="199"/>
    </location>
</feature>
<reference evidence="13 14" key="1">
    <citation type="submission" date="2019-01" db="EMBL/GenBank/DDBJ databases">
        <title>Draft genome sequence of Dictyobacter sp. Uno17.</title>
        <authorList>
            <person name="Wang C.M."/>
            <person name="Zheng Y."/>
            <person name="Sakai Y."/>
            <person name="Abe K."/>
            <person name="Yokota A."/>
            <person name="Yabe S."/>
        </authorList>
    </citation>
    <scope>NUCLEOTIDE SEQUENCE [LARGE SCALE GENOMIC DNA]</scope>
    <source>
        <strain evidence="13 14">Uno17</strain>
    </source>
</reference>
<gene>
    <name evidence="13" type="primary">yliD_2</name>
    <name evidence="13" type="ORF">KDI_27310</name>
</gene>
<evidence type="ECO:0000256" key="1">
    <source>
        <dbReference type="ARBA" id="ARBA00004651"/>
    </source>
</evidence>
<evidence type="ECO:0000256" key="6">
    <source>
        <dbReference type="ARBA" id="ARBA00022927"/>
    </source>
</evidence>
<feature type="compositionally biased region" description="Polar residues" evidence="11">
    <location>
        <begin position="9"/>
        <end position="23"/>
    </location>
</feature>
<dbReference type="EMBL" id="BIXY01000037">
    <property type="protein sequence ID" value="GCF09167.1"/>
    <property type="molecule type" value="Genomic_DNA"/>
</dbReference>
<keyword evidence="6" id="KW-0653">Protein transport</keyword>
<evidence type="ECO:0000256" key="10">
    <source>
        <dbReference type="RuleBase" id="RU363032"/>
    </source>
</evidence>
<proteinExistence type="inferred from homology"/>
<accession>A0A5A5TCU5</accession>
<keyword evidence="14" id="KW-1185">Reference proteome</keyword>